<dbReference type="KEGG" id="carl:PXC00_10175"/>
<keyword evidence="3" id="KW-1185">Reference proteome</keyword>
<protein>
    <submittedName>
        <fullName evidence="2">Uncharacterized protein</fullName>
    </submittedName>
</protein>
<dbReference type="RefSeq" id="WP_275845387.1">
    <property type="nucleotide sequence ID" value="NZ_CP135996.1"/>
</dbReference>
<evidence type="ECO:0000256" key="1">
    <source>
        <dbReference type="SAM" id="MobiDB-lite"/>
    </source>
</evidence>
<reference evidence="2 3" key="1">
    <citation type="submission" date="2024-06" db="EMBL/GenBank/DDBJ databases">
        <title>Caproicibacterium argilliputei sp. nov, a novel caproic acid producing anaerobic bacterium isolated from pit mud.</title>
        <authorList>
            <person name="Xia S."/>
        </authorList>
    </citation>
    <scope>NUCLEOTIDE SEQUENCE [LARGE SCALE GENOMIC DNA]</scope>
    <source>
        <strain evidence="2 3">ZCY20-5</strain>
    </source>
</reference>
<feature type="compositionally biased region" description="Basic and acidic residues" evidence="1">
    <location>
        <begin position="55"/>
        <end position="64"/>
    </location>
</feature>
<dbReference type="EMBL" id="CP135996">
    <property type="protein sequence ID" value="WOC31575.1"/>
    <property type="molecule type" value="Genomic_DNA"/>
</dbReference>
<gene>
    <name evidence="2" type="ORF">PXC00_10175</name>
</gene>
<evidence type="ECO:0000313" key="2">
    <source>
        <dbReference type="EMBL" id="WOC31575.1"/>
    </source>
</evidence>
<reference evidence="3" key="2">
    <citation type="submission" date="2024-06" db="EMBL/GenBank/DDBJ databases">
        <title>Caproicibacterium argilliputei sp. nov, a novel caproic acid producing anaerobic bacterium isolated from pit mud.</title>
        <authorList>
            <person name="Zeng C."/>
        </authorList>
    </citation>
    <scope>NUCLEOTIDE SEQUENCE [LARGE SCALE GENOMIC DNA]</scope>
    <source>
        <strain evidence="3">ZCY20-5</strain>
    </source>
</reference>
<accession>A0AA97H1E1</accession>
<proteinExistence type="predicted"/>
<organism evidence="2 3">
    <name type="scientific">Caproicibacterium argilliputei</name>
    <dbReference type="NCBI Taxonomy" id="3030016"/>
    <lineage>
        <taxon>Bacteria</taxon>
        <taxon>Bacillati</taxon>
        <taxon>Bacillota</taxon>
        <taxon>Clostridia</taxon>
        <taxon>Eubacteriales</taxon>
        <taxon>Oscillospiraceae</taxon>
        <taxon>Caproicibacterium</taxon>
    </lineage>
</organism>
<feature type="region of interest" description="Disordered" evidence="1">
    <location>
        <begin position="36"/>
        <end position="64"/>
    </location>
</feature>
<sequence length="64" mass="7287">MALQKQVPCPCRFTRCRRHGDCAACRVYHQEKGSPTACERLKRKKAEQPQAPKTHHSDLEGTNP</sequence>
<name>A0AA97H1E1_9FIRM</name>
<reference evidence="3" key="3">
    <citation type="submission" date="2024-06" db="EMBL/GenBank/DDBJ databases">
        <authorList>
            <person name="Zeng C."/>
        </authorList>
    </citation>
    <scope>NUCLEOTIDE SEQUENCE [LARGE SCALE GENOMIC DNA]</scope>
    <source>
        <strain evidence="3">ZCY20-5</strain>
    </source>
</reference>
<evidence type="ECO:0000313" key="3">
    <source>
        <dbReference type="Proteomes" id="UP001300604"/>
    </source>
</evidence>
<dbReference type="Proteomes" id="UP001300604">
    <property type="component" value="Chromosome"/>
</dbReference>
<dbReference type="AlphaFoldDB" id="A0AA97H1E1"/>